<dbReference type="EMBL" id="LNQR01000005">
    <property type="protein sequence ID" value="KWT94490.1"/>
    <property type="molecule type" value="Genomic_DNA"/>
</dbReference>
<comment type="caution">
    <text evidence="2">The sequence shown here is derived from an EMBL/GenBank/DDBJ whole genome shotgun (WGS) entry which is preliminary data.</text>
</comment>
<accession>A0ABR5SKD0</accession>
<gene>
    <name evidence="2" type="ORF">ASN18_0220</name>
</gene>
<name>A0ABR5SKD0_9BACT</name>
<sequence length="180" mass="19592">MSKVRTTMRRFLKMRLLLLGFVCLSMILSQTAFAVHGISTSELVKSSEVIIAGKVEKASCHWSKGTVITRATVKVNEVLAGSVGNKDIVVEYEGGKVGDLELKLTDAVTLTKGEEIILFLKMGESKLTGTVFLISGEAQGKYIIKNGIATKHGFKLETNHDVVDNNIPVKDLIAKIKTTQ</sequence>
<dbReference type="RefSeq" id="WP_085050753.1">
    <property type="nucleotide sequence ID" value="NZ_LNQR01000005.1"/>
</dbReference>
<evidence type="ECO:0000313" key="3">
    <source>
        <dbReference type="Proteomes" id="UP000060487"/>
    </source>
</evidence>
<protein>
    <recommendedName>
        <fullName evidence="4">Secreted protein</fullName>
    </recommendedName>
</protein>
<feature type="chain" id="PRO_5047405132" description="Secreted protein" evidence="1">
    <location>
        <begin position="35"/>
        <end position="180"/>
    </location>
</feature>
<evidence type="ECO:0000256" key="1">
    <source>
        <dbReference type="SAM" id="SignalP"/>
    </source>
</evidence>
<reference evidence="2 3" key="1">
    <citation type="submission" date="2015-11" db="EMBL/GenBank/DDBJ databases">
        <authorList>
            <person name="Lin W."/>
        </authorList>
    </citation>
    <scope>NUCLEOTIDE SEQUENCE [LARGE SCALE GENOMIC DNA]</scope>
    <source>
        <strain evidence="2 3">HCH-1</strain>
    </source>
</reference>
<keyword evidence="1" id="KW-0732">Signal</keyword>
<evidence type="ECO:0008006" key="4">
    <source>
        <dbReference type="Google" id="ProtNLM"/>
    </source>
</evidence>
<keyword evidence="3" id="KW-1185">Reference proteome</keyword>
<dbReference type="Proteomes" id="UP000060487">
    <property type="component" value="Unassembled WGS sequence"/>
</dbReference>
<evidence type="ECO:0000313" key="2">
    <source>
        <dbReference type="EMBL" id="KWT94490.1"/>
    </source>
</evidence>
<feature type="signal peptide" evidence="1">
    <location>
        <begin position="1"/>
        <end position="34"/>
    </location>
</feature>
<proteinExistence type="predicted"/>
<organism evidence="2 3">
    <name type="scientific">Candidatus Magnetominusculus xianensis</name>
    <dbReference type="NCBI Taxonomy" id="1748249"/>
    <lineage>
        <taxon>Bacteria</taxon>
        <taxon>Pseudomonadati</taxon>
        <taxon>Nitrospirota</taxon>
        <taxon>Nitrospiria</taxon>
        <taxon>Nitrospirales</taxon>
        <taxon>Nitrospiraceae</taxon>
        <taxon>Candidatus Magnetominusculus</taxon>
    </lineage>
</organism>